<protein>
    <submittedName>
        <fullName evidence="1">Tryptophanase</fullName>
    </submittedName>
</protein>
<proteinExistence type="predicted"/>
<dbReference type="AlphaFoldDB" id="A0A1A2UTL1"/>
<gene>
    <name evidence="1" type="ORF">A5679_02000</name>
</gene>
<sequence length="87" mass="9643">MAWLLADAVTSGLTGYERTLVFVELGCGEGYLAIKRILTTLLSNPIPLPVSIFSKLAVWLNSYAGNPEESQLRMMLDVIRLQQFKAV</sequence>
<evidence type="ECO:0000313" key="1">
    <source>
        <dbReference type="EMBL" id="OBH91577.1"/>
    </source>
</evidence>
<evidence type="ECO:0000313" key="2">
    <source>
        <dbReference type="Proteomes" id="UP000092207"/>
    </source>
</evidence>
<comment type="caution">
    <text evidence="1">The sequence shown here is derived from an EMBL/GenBank/DDBJ whole genome shotgun (WGS) entry which is preliminary data.</text>
</comment>
<name>A0A1A2UTL1_MYCSC</name>
<dbReference type="EMBL" id="LZJY01000346">
    <property type="protein sequence ID" value="OBH91577.1"/>
    <property type="molecule type" value="Genomic_DNA"/>
</dbReference>
<dbReference type="Proteomes" id="UP000092207">
    <property type="component" value="Unassembled WGS sequence"/>
</dbReference>
<accession>A0A1A2UTL1</accession>
<organism evidence="1 2">
    <name type="scientific">Mycobacterium scrofulaceum</name>
    <dbReference type="NCBI Taxonomy" id="1783"/>
    <lineage>
        <taxon>Bacteria</taxon>
        <taxon>Bacillati</taxon>
        <taxon>Actinomycetota</taxon>
        <taxon>Actinomycetes</taxon>
        <taxon>Mycobacteriales</taxon>
        <taxon>Mycobacteriaceae</taxon>
        <taxon>Mycobacterium</taxon>
    </lineage>
</organism>
<reference evidence="1 2" key="1">
    <citation type="submission" date="2016-06" db="EMBL/GenBank/DDBJ databases">
        <authorList>
            <person name="Kjaerup R.B."/>
            <person name="Dalgaard T.S."/>
            <person name="Juul-Madsen H.R."/>
        </authorList>
    </citation>
    <scope>NUCLEOTIDE SEQUENCE [LARGE SCALE GENOMIC DNA]</scope>
    <source>
        <strain evidence="1 2">E2838</strain>
    </source>
</reference>